<proteinExistence type="predicted"/>
<name>A0A941AQ89_9BACI</name>
<dbReference type="InterPro" id="IPR006059">
    <property type="entry name" value="SBP"/>
</dbReference>
<dbReference type="Pfam" id="PF13416">
    <property type="entry name" value="SBP_bac_8"/>
    <property type="match status" value="1"/>
</dbReference>
<comment type="caution">
    <text evidence="2">The sequence shown here is derived from an EMBL/GenBank/DDBJ whole genome shotgun (WGS) entry which is preliminary data.</text>
</comment>
<feature type="signal peptide" evidence="1">
    <location>
        <begin position="1"/>
        <end position="23"/>
    </location>
</feature>
<keyword evidence="1" id="KW-0732">Signal</keyword>
<evidence type="ECO:0000313" key="3">
    <source>
        <dbReference type="Proteomes" id="UP000678228"/>
    </source>
</evidence>
<feature type="chain" id="PRO_5039477125" evidence="1">
    <location>
        <begin position="24"/>
        <end position="431"/>
    </location>
</feature>
<dbReference type="PANTHER" id="PTHR43649">
    <property type="entry name" value="ARABINOSE-BINDING PROTEIN-RELATED"/>
    <property type="match status" value="1"/>
</dbReference>
<dbReference type="PANTHER" id="PTHR43649:SF32">
    <property type="entry name" value="SUGAR BINDING SECRETED PROTEIN"/>
    <property type="match status" value="1"/>
</dbReference>
<dbReference type="CDD" id="cd13585">
    <property type="entry name" value="PBP2_TMBP_like"/>
    <property type="match status" value="1"/>
</dbReference>
<dbReference type="Proteomes" id="UP000678228">
    <property type="component" value="Unassembled WGS sequence"/>
</dbReference>
<accession>A0A941AQ89</accession>
<dbReference type="RefSeq" id="WP_210598334.1">
    <property type="nucleotide sequence ID" value="NZ_JAGKSQ010000006.1"/>
</dbReference>
<dbReference type="Gene3D" id="3.40.190.10">
    <property type="entry name" value="Periplasmic binding protein-like II"/>
    <property type="match status" value="1"/>
</dbReference>
<organism evidence="2 3">
    <name type="scientific">Halalkalibacter suaedae</name>
    <dbReference type="NCBI Taxonomy" id="2822140"/>
    <lineage>
        <taxon>Bacteria</taxon>
        <taxon>Bacillati</taxon>
        <taxon>Bacillota</taxon>
        <taxon>Bacilli</taxon>
        <taxon>Bacillales</taxon>
        <taxon>Bacillaceae</taxon>
        <taxon>Halalkalibacter</taxon>
    </lineage>
</organism>
<dbReference type="SUPFAM" id="SSF53850">
    <property type="entry name" value="Periplasmic binding protein-like II"/>
    <property type="match status" value="1"/>
</dbReference>
<protein>
    <submittedName>
        <fullName evidence="2">Sugar ABC transporter substrate-binding protein</fullName>
    </submittedName>
</protein>
<evidence type="ECO:0000313" key="2">
    <source>
        <dbReference type="EMBL" id="MBP3952541.1"/>
    </source>
</evidence>
<keyword evidence="3" id="KW-1185">Reference proteome</keyword>
<sequence length="431" mass="46739">MKKALFFLSLMVFALIMVGCSSTGEESNGNGGTDDGGSSDESVEVSIWATNINVPVLEEAAAAYKEQNPNLTVNVEEMNNNDIRSKVTTGLQAGGQGLPDAALLVDDGVTGYVTNFPDQFVNVGEMGFSEFTSDFPEYKVNSVSYDGSVYAIPFDAGPVGVFYRTDLFEEAGVNAEDINTWDDYIEAGIKVKEATGANMLSYDSNDSTVYTIFLSQQGLGYFSAEGESNMDTEASVNTANAFKQMADADILLGTPGWDAWVTSLSESQTATAIAGGWLVGTLQQSVPDQAGNWGVMPLPQFEGNDSRSANQGGSSFTIFESSENKQAVYDFLEFFATDFETQELAMDGGLFPSYLPVYESELFSEELEYFGNEPVWEFFADQMTQIPSVLYTENDQIARDEAIKVQAEVVQGADPQEAVEGAQGRIENRLQ</sequence>
<gene>
    <name evidence="2" type="ORF">J7W16_15555</name>
</gene>
<dbReference type="InterPro" id="IPR050490">
    <property type="entry name" value="Bact_solute-bd_prot1"/>
</dbReference>
<dbReference type="PROSITE" id="PS51257">
    <property type="entry name" value="PROKAR_LIPOPROTEIN"/>
    <property type="match status" value="1"/>
</dbReference>
<evidence type="ECO:0000256" key="1">
    <source>
        <dbReference type="SAM" id="SignalP"/>
    </source>
</evidence>
<dbReference type="EMBL" id="JAGKSQ010000006">
    <property type="protein sequence ID" value="MBP3952541.1"/>
    <property type="molecule type" value="Genomic_DNA"/>
</dbReference>
<reference evidence="2" key="1">
    <citation type="submission" date="2021-03" db="EMBL/GenBank/DDBJ databases">
        <title>Bacillus suaedae sp. nov., isolated from Suaeda aralocaspica.</title>
        <authorList>
            <person name="Lei R.F.R."/>
        </authorList>
    </citation>
    <scope>NUCLEOTIDE SEQUENCE</scope>
    <source>
        <strain evidence="2">YZJH907-2</strain>
    </source>
</reference>
<dbReference type="AlphaFoldDB" id="A0A941AQ89"/>